<comment type="caution">
    <text evidence="3">The sequence shown here is derived from an EMBL/GenBank/DDBJ whole genome shotgun (WGS) entry which is preliminary data.</text>
</comment>
<keyword evidence="2" id="KW-0472">Membrane</keyword>
<evidence type="ECO:0000313" key="3">
    <source>
        <dbReference type="EMBL" id="CAE8630076.1"/>
    </source>
</evidence>
<name>A0A813GXS0_POLGL</name>
<gene>
    <name evidence="3" type="ORF">PGLA1383_LOCUS46471</name>
</gene>
<dbReference type="AlphaFoldDB" id="A0A813GXS0"/>
<evidence type="ECO:0000256" key="1">
    <source>
        <dbReference type="SAM" id="MobiDB-lite"/>
    </source>
</evidence>
<organism evidence="3 4">
    <name type="scientific">Polarella glacialis</name>
    <name type="common">Dinoflagellate</name>
    <dbReference type="NCBI Taxonomy" id="89957"/>
    <lineage>
        <taxon>Eukaryota</taxon>
        <taxon>Sar</taxon>
        <taxon>Alveolata</taxon>
        <taxon>Dinophyceae</taxon>
        <taxon>Suessiales</taxon>
        <taxon>Suessiaceae</taxon>
        <taxon>Polarella</taxon>
    </lineage>
</organism>
<keyword evidence="2" id="KW-0812">Transmembrane</keyword>
<proteinExistence type="predicted"/>
<protein>
    <submittedName>
        <fullName evidence="3">Uncharacterized protein</fullName>
    </submittedName>
</protein>
<feature type="compositionally biased region" description="Low complexity" evidence="1">
    <location>
        <begin position="70"/>
        <end position="110"/>
    </location>
</feature>
<keyword evidence="2" id="KW-1133">Transmembrane helix</keyword>
<dbReference type="EMBL" id="CAJNNV010029780">
    <property type="protein sequence ID" value="CAE8630076.1"/>
    <property type="molecule type" value="Genomic_DNA"/>
</dbReference>
<feature type="region of interest" description="Disordered" evidence="1">
    <location>
        <begin position="67"/>
        <end position="110"/>
    </location>
</feature>
<evidence type="ECO:0000256" key="2">
    <source>
        <dbReference type="SAM" id="Phobius"/>
    </source>
</evidence>
<sequence length="110" mass="12933">MVGSNTFSPLSVFSFCCLLLVFLLFWLLTMTLKRGILLELTKQHPQTTVPLPCCKQSALHFLHAAFNKKQQQTQQQQQRQQQPQQQQPQQPQQPQQQQHQQQQQKQQQPQ</sequence>
<accession>A0A813GXS0</accession>
<feature type="transmembrane region" description="Helical" evidence="2">
    <location>
        <begin position="12"/>
        <end position="32"/>
    </location>
</feature>
<dbReference type="Proteomes" id="UP000654075">
    <property type="component" value="Unassembled WGS sequence"/>
</dbReference>
<keyword evidence="4" id="KW-1185">Reference proteome</keyword>
<evidence type="ECO:0000313" key="4">
    <source>
        <dbReference type="Proteomes" id="UP000654075"/>
    </source>
</evidence>
<reference evidence="3" key="1">
    <citation type="submission" date="2021-02" db="EMBL/GenBank/DDBJ databases">
        <authorList>
            <person name="Dougan E. K."/>
            <person name="Rhodes N."/>
            <person name="Thang M."/>
            <person name="Chan C."/>
        </authorList>
    </citation>
    <scope>NUCLEOTIDE SEQUENCE</scope>
</reference>